<dbReference type="Gene3D" id="3.10.100.10">
    <property type="entry name" value="Mannose-Binding Protein A, subunit A"/>
    <property type="match status" value="1"/>
</dbReference>
<feature type="compositionally biased region" description="Polar residues" evidence="1">
    <location>
        <begin position="402"/>
        <end position="414"/>
    </location>
</feature>
<name>A0A2T7PJ67_POMCA</name>
<feature type="compositionally biased region" description="Pro residues" evidence="1">
    <location>
        <begin position="422"/>
        <end position="431"/>
    </location>
</feature>
<organism evidence="3 4">
    <name type="scientific">Pomacea canaliculata</name>
    <name type="common">Golden apple snail</name>
    <dbReference type="NCBI Taxonomy" id="400727"/>
    <lineage>
        <taxon>Eukaryota</taxon>
        <taxon>Metazoa</taxon>
        <taxon>Spiralia</taxon>
        <taxon>Lophotrochozoa</taxon>
        <taxon>Mollusca</taxon>
        <taxon>Gastropoda</taxon>
        <taxon>Caenogastropoda</taxon>
        <taxon>Architaenioglossa</taxon>
        <taxon>Ampullarioidea</taxon>
        <taxon>Ampullariidae</taxon>
        <taxon>Pomacea</taxon>
    </lineage>
</organism>
<reference evidence="3 4" key="1">
    <citation type="submission" date="2018-04" db="EMBL/GenBank/DDBJ databases">
        <title>The genome of golden apple snail Pomacea canaliculata provides insight into stress tolerance and invasive adaptation.</title>
        <authorList>
            <person name="Liu C."/>
            <person name="Liu B."/>
            <person name="Ren Y."/>
            <person name="Zhang Y."/>
            <person name="Wang H."/>
            <person name="Li S."/>
            <person name="Jiang F."/>
            <person name="Yin L."/>
            <person name="Zhang G."/>
            <person name="Qian W."/>
            <person name="Fan W."/>
        </authorList>
    </citation>
    <scope>NUCLEOTIDE SEQUENCE [LARGE SCALE GENOMIC DNA]</scope>
    <source>
        <strain evidence="3">SZHN2017</strain>
        <tissue evidence="3">Muscle</tissue>
    </source>
</reference>
<dbReference type="AlphaFoldDB" id="A0A2T7PJ67"/>
<dbReference type="EMBL" id="PZQS01000003">
    <property type="protein sequence ID" value="PVD33476.1"/>
    <property type="molecule type" value="Genomic_DNA"/>
</dbReference>
<protein>
    <recommendedName>
        <fullName evidence="5">C-type lectin domain-containing protein</fullName>
    </recommendedName>
</protein>
<evidence type="ECO:0000256" key="1">
    <source>
        <dbReference type="SAM" id="MobiDB-lite"/>
    </source>
</evidence>
<keyword evidence="2" id="KW-0732">Signal</keyword>
<dbReference type="Proteomes" id="UP000245119">
    <property type="component" value="Linkage Group LG3"/>
</dbReference>
<comment type="caution">
    <text evidence="3">The sequence shown here is derived from an EMBL/GenBank/DDBJ whole genome shotgun (WGS) entry which is preliminary data.</text>
</comment>
<evidence type="ECO:0000313" key="3">
    <source>
        <dbReference type="EMBL" id="PVD33476.1"/>
    </source>
</evidence>
<feature type="region of interest" description="Disordered" evidence="1">
    <location>
        <begin position="401"/>
        <end position="437"/>
    </location>
</feature>
<feature type="compositionally biased region" description="Polar residues" evidence="1">
    <location>
        <begin position="473"/>
        <end position="484"/>
    </location>
</feature>
<feature type="region of interest" description="Disordered" evidence="1">
    <location>
        <begin position="464"/>
        <end position="497"/>
    </location>
</feature>
<keyword evidence="4" id="KW-1185">Reference proteome</keyword>
<proteinExistence type="predicted"/>
<evidence type="ECO:0008006" key="5">
    <source>
        <dbReference type="Google" id="ProtNLM"/>
    </source>
</evidence>
<accession>A0A2T7PJ67</accession>
<gene>
    <name evidence="3" type="ORF">C0Q70_04732</name>
</gene>
<feature type="region of interest" description="Disordered" evidence="1">
    <location>
        <begin position="338"/>
        <end position="358"/>
    </location>
</feature>
<feature type="chain" id="PRO_5015508480" description="C-type lectin domain-containing protein" evidence="2">
    <location>
        <begin position="31"/>
        <end position="497"/>
    </location>
</feature>
<dbReference type="InterPro" id="IPR016187">
    <property type="entry name" value="CTDL_fold"/>
</dbReference>
<sequence length="497" mass="53029">MVARKVVVFRCGMLVFAIECLSCFSATSSAGTTAAQWTLYSGLKLSWNEASMFCKSLGGHLPVINTKLKWNAFNATVVNWQKANLSPSPVPNSWEADCSLQPDGLNFWGPSEPDNLHTELLCEVQTGSCRSTTGSLLQTLLHTTLSKGHTEASCWNECLNYPPTGSGQECVGVTFSLLGLLVEPVQPTWQTFAIPSSSSLSSTLLDTTMVKECFRTNITDFCSNYTFVDNSNTPLPAGDPCSSNTTSFVPDVLVSINSTCIHTSAASSSQTSTSGKNLAQTTKQQSGNVSQTGTTWPTTTTTSMPRNFDIGSTMPVNSSTYSIITSTVEVTNSTRVNNSTHSITSSTKPVATGSTSSTWGTVQSNDGLTTNRDISTQVFSRCCARAWYSYPTPPLGWRIPSSIATSHPSTEEATTPSGDLPAPTPPPPAPPSSLSSSSAGLLFVASDINRCTCLFRKKRRGTVERLLHPAPSPTTDSGMSQTTCKPPDTPGLGQWRT</sequence>
<evidence type="ECO:0000256" key="2">
    <source>
        <dbReference type="SAM" id="SignalP"/>
    </source>
</evidence>
<feature type="compositionally biased region" description="Low complexity" evidence="1">
    <location>
        <begin position="292"/>
        <end position="302"/>
    </location>
</feature>
<feature type="region of interest" description="Disordered" evidence="1">
    <location>
        <begin position="267"/>
        <end position="311"/>
    </location>
</feature>
<evidence type="ECO:0000313" key="4">
    <source>
        <dbReference type="Proteomes" id="UP000245119"/>
    </source>
</evidence>
<dbReference type="InterPro" id="IPR016186">
    <property type="entry name" value="C-type_lectin-like/link_sf"/>
</dbReference>
<feature type="signal peptide" evidence="2">
    <location>
        <begin position="1"/>
        <end position="30"/>
    </location>
</feature>
<dbReference type="SUPFAM" id="SSF56436">
    <property type="entry name" value="C-type lectin-like"/>
    <property type="match status" value="1"/>
</dbReference>
<feature type="compositionally biased region" description="Polar residues" evidence="1">
    <location>
        <begin position="275"/>
        <end position="291"/>
    </location>
</feature>